<evidence type="ECO:0000313" key="2">
    <source>
        <dbReference type="EMBL" id="KAK7610075.1"/>
    </source>
</evidence>
<feature type="transmembrane region" description="Helical" evidence="1">
    <location>
        <begin position="41"/>
        <end position="60"/>
    </location>
</feature>
<organism evidence="2 3">
    <name type="scientific">Phyllosticta paracitricarpa</name>
    <dbReference type="NCBI Taxonomy" id="2016321"/>
    <lineage>
        <taxon>Eukaryota</taxon>
        <taxon>Fungi</taxon>
        <taxon>Dikarya</taxon>
        <taxon>Ascomycota</taxon>
        <taxon>Pezizomycotina</taxon>
        <taxon>Dothideomycetes</taxon>
        <taxon>Dothideomycetes incertae sedis</taxon>
        <taxon>Botryosphaeriales</taxon>
        <taxon>Phyllostictaceae</taxon>
        <taxon>Phyllosticta</taxon>
    </lineage>
</organism>
<dbReference type="Proteomes" id="UP001367316">
    <property type="component" value="Unassembled WGS sequence"/>
</dbReference>
<evidence type="ECO:0000313" key="3">
    <source>
        <dbReference type="Proteomes" id="UP001367316"/>
    </source>
</evidence>
<proteinExistence type="predicted"/>
<keyword evidence="1" id="KW-0472">Membrane</keyword>
<keyword evidence="1" id="KW-0812">Transmembrane</keyword>
<name>A0ABR1N703_9PEZI</name>
<reference evidence="2 3" key="1">
    <citation type="submission" date="2024-04" db="EMBL/GenBank/DDBJ databases">
        <title>Phyllosticta paracitricarpa is synonymous to the EU quarantine fungus P. citricarpa based on phylogenomic analyses.</title>
        <authorList>
            <consortium name="Lawrence Berkeley National Laboratory"/>
            <person name="Van ingen-buijs V.A."/>
            <person name="Van westerhoven A.C."/>
            <person name="Haridas S."/>
            <person name="Skiadas P."/>
            <person name="Martin F."/>
            <person name="Groenewald J.Z."/>
            <person name="Crous P.W."/>
            <person name="Seidl M.F."/>
        </authorList>
    </citation>
    <scope>NUCLEOTIDE SEQUENCE [LARGE SCALE GENOMIC DNA]</scope>
    <source>
        <strain evidence="2 3">CBS 141358</strain>
    </source>
</reference>
<sequence length="272" mass="29891">MHVALLRGCAFGFGMFPVLPVGAAARPWPSWWLQAPVLAESILFFFFFFFLSLLLISWLGKRGGMQDESSPHDPCLAWAPTHQWRARHTKQQHAACFGGLAFGRLGSIIRAPVGSPIPRRPCPCLLFSAHASPGMGMAVRKRPSPAVAGPKGARARHPSLSLSLSLSFPPSLANFGSSHFPARNRKTQKKKLFFFRRLGSEREEKKKGGTAQTVWRFRSTTWSVVVNFFSRCFGVQAILVGSGGVCGRCCCQHAEIALIDTAQLVDSVVIHF</sequence>
<evidence type="ECO:0008006" key="4">
    <source>
        <dbReference type="Google" id="ProtNLM"/>
    </source>
</evidence>
<keyword evidence="3" id="KW-1185">Reference proteome</keyword>
<evidence type="ECO:0000256" key="1">
    <source>
        <dbReference type="SAM" id="Phobius"/>
    </source>
</evidence>
<protein>
    <recommendedName>
        <fullName evidence="4">Transmembrane protein</fullName>
    </recommendedName>
</protein>
<keyword evidence="1" id="KW-1133">Transmembrane helix</keyword>
<dbReference type="EMBL" id="JBBPBF010000020">
    <property type="protein sequence ID" value="KAK7610075.1"/>
    <property type="molecule type" value="Genomic_DNA"/>
</dbReference>
<gene>
    <name evidence="2" type="ORF">JOL62DRAFT_155442</name>
</gene>
<comment type="caution">
    <text evidence="2">The sequence shown here is derived from an EMBL/GenBank/DDBJ whole genome shotgun (WGS) entry which is preliminary data.</text>
</comment>
<accession>A0ABR1N703</accession>